<protein>
    <submittedName>
        <fullName evidence="2">Uncharacterized protein</fullName>
    </submittedName>
</protein>
<gene>
    <name evidence="2" type="ORF">A9K55_000116</name>
</gene>
<organism evidence="2 3">
    <name type="scientific">Cordyceps militaris</name>
    <name type="common">Caterpillar fungus</name>
    <name type="synonym">Clavaria militaris</name>
    <dbReference type="NCBI Taxonomy" id="73501"/>
    <lineage>
        <taxon>Eukaryota</taxon>
        <taxon>Fungi</taxon>
        <taxon>Dikarya</taxon>
        <taxon>Ascomycota</taxon>
        <taxon>Pezizomycotina</taxon>
        <taxon>Sordariomycetes</taxon>
        <taxon>Hypocreomycetidae</taxon>
        <taxon>Hypocreales</taxon>
        <taxon>Cordycipitaceae</taxon>
        <taxon>Cordyceps</taxon>
    </lineage>
</organism>
<evidence type="ECO:0000313" key="2">
    <source>
        <dbReference type="EMBL" id="ATY67493.1"/>
    </source>
</evidence>
<accession>A0A2H4SWJ8</accession>
<dbReference type="AlphaFoldDB" id="A0A2H4SWJ8"/>
<dbReference type="Pfam" id="PF23670">
    <property type="entry name" value="PIGBOS1"/>
    <property type="match status" value="1"/>
</dbReference>
<keyword evidence="1" id="KW-0472">Membrane</keyword>
<evidence type="ECO:0000256" key="1">
    <source>
        <dbReference type="SAM" id="Phobius"/>
    </source>
</evidence>
<feature type="transmembrane region" description="Helical" evidence="1">
    <location>
        <begin position="7"/>
        <end position="26"/>
    </location>
</feature>
<keyword evidence="1" id="KW-1133">Transmembrane helix</keyword>
<dbReference type="InterPro" id="IPR057394">
    <property type="entry name" value="PIGBOS1"/>
</dbReference>
<sequence length="67" mass="7167">MGGALERALPLAFAVFCGVAGGFYTFQPMLAPKELPESIQNPERFDTSKVANAKATDPNIRVVKPTS</sequence>
<evidence type="ECO:0000313" key="3">
    <source>
        <dbReference type="Proteomes" id="UP000323067"/>
    </source>
</evidence>
<proteinExistence type="predicted"/>
<keyword evidence="1" id="KW-0812">Transmembrane</keyword>
<dbReference type="VEuPathDB" id="FungiDB:A9K55_000116"/>
<dbReference type="Proteomes" id="UP000323067">
    <property type="component" value="Chromosome i"/>
</dbReference>
<dbReference type="EMBL" id="CP023328">
    <property type="protein sequence ID" value="ATY67493.1"/>
    <property type="molecule type" value="Genomic_DNA"/>
</dbReference>
<dbReference type="OrthoDB" id="4983847at2759"/>
<reference evidence="2 3" key="1">
    <citation type="journal article" date="2017" name="BMC Genomics">
        <title>Chromosome level assembly and secondary metabolite potential of the parasitic fungus Cordyceps militaris.</title>
        <authorList>
            <person name="Kramer G.J."/>
            <person name="Nodwell J.R."/>
        </authorList>
    </citation>
    <scope>NUCLEOTIDE SEQUENCE [LARGE SCALE GENOMIC DNA]</scope>
    <source>
        <strain evidence="2 3">ATCC 34164</strain>
    </source>
</reference>
<name>A0A2H4SWJ8_CORMI</name>